<accession>A0ABT0UU56</accession>
<feature type="domain" description="Aminoacyl-tRNA synthetase class Ia" evidence="11">
    <location>
        <begin position="27"/>
        <end position="567"/>
    </location>
</feature>
<dbReference type="PRINTS" id="PR00986">
    <property type="entry name" value="TRNASYNTHVAL"/>
</dbReference>
<evidence type="ECO:0000256" key="7">
    <source>
        <dbReference type="ARBA" id="ARBA00023146"/>
    </source>
</evidence>
<dbReference type="RefSeq" id="WP_250922251.1">
    <property type="nucleotide sequence ID" value="NZ_JAMQAW010000036.1"/>
</dbReference>
<keyword evidence="7 9" id="KW-0030">Aminoacyl-tRNA synthetase</keyword>
<dbReference type="PANTHER" id="PTHR11946:SF93">
    <property type="entry name" value="VALINE--TRNA LIGASE, CHLOROPLASTIC_MITOCHONDRIAL 2"/>
    <property type="match status" value="1"/>
</dbReference>
<evidence type="ECO:0000313" key="14">
    <source>
        <dbReference type="EMBL" id="MCM2391922.1"/>
    </source>
</evidence>
<dbReference type="GO" id="GO:0004832">
    <property type="term" value="F:valine-tRNA ligase activity"/>
    <property type="evidence" value="ECO:0007669"/>
    <property type="project" value="UniProtKB-EC"/>
</dbReference>
<evidence type="ECO:0000259" key="13">
    <source>
        <dbReference type="Pfam" id="PF10458"/>
    </source>
</evidence>
<dbReference type="Gene3D" id="1.10.287.380">
    <property type="entry name" value="Valyl-tRNA synthetase, C-terminal domain"/>
    <property type="match status" value="1"/>
</dbReference>
<feature type="short sequence motif" description="'HIGH' region" evidence="9">
    <location>
        <begin position="56"/>
        <end position="66"/>
    </location>
</feature>
<dbReference type="PANTHER" id="PTHR11946">
    <property type="entry name" value="VALYL-TRNA SYNTHETASES"/>
    <property type="match status" value="1"/>
</dbReference>
<dbReference type="HAMAP" id="MF_02004">
    <property type="entry name" value="Val_tRNA_synth_type1"/>
    <property type="match status" value="1"/>
</dbReference>
<dbReference type="Gene3D" id="3.90.740.10">
    <property type="entry name" value="Valyl/Leucyl/Isoleucyl-tRNA synthetase, editing domain"/>
    <property type="match status" value="1"/>
</dbReference>
<evidence type="ECO:0000256" key="10">
    <source>
        <dbReference type="SAM" id="MobiDB-lite"/>
    </source>
</evidence>
<dbReference type="Pfam" id="PF08264">
    <property type="entry name" value="Anticodon_1"/>
    <property type="match status" value="1"/>
</dbReference>
<dbReference type="InterPro" id="IPR013155">
    <property type="entry name" value="M/V/L/I-tRNA-synth_anticd-bd"/>
</dbReference>
<evidence type="ECO:0000259" key="12">
    <source>
        <dbReference type="Pfam" id="PF08264"/>
    </source>
</evidence>
<dbReference type="InterPro" id="IPR010978">
    <property type="entry name" value="tRNA-bd_arm"/>
</dbReference>
<sequence length="873" mass="97581">MTENTQQQPASTPELPTQYAPAQVEGKLYERWVERGYFTADSQSEKPPYTIVIPPPNVTGALHLGHAFQVTLMDALTRRKRMQGYEALWLPGMDHAGIATQNKVEQQLAEEGKSRQDLGREEFTDRVWQWKEEYGGRILSQQRRLGAGLDWSRERFTMDEGLSRAVQTIFKNLFDDELIYRAERIINWCPRCLTAISDIEVDYQDDSGELVSLKYGEGDDTLVVATTRVETMLGDTAVAVHPDDPRYAHLLGKRIKLPLTDRTIPVVADTHVDPEFGTGAVKVTPAHDPNDFAIGQRHGLESMTIMDERGVITVPGPFEGLDRFEARSAIVGALRQQGRIVAEKRPYIHSVGHCSRCKTTIEPRLSLQWWVKVAPLAQAAGDAVRDGRVAIHPADLSKRYFDWVDNMHDWCISRQLWWGHRIPVWYGPNGETVCVGPDEQPPSGEGWTQDEDVLDTWFSSGLWPFSTLGWPERTADLKKFYSTDVLVTGHDIIFFWVARMMMFSLYAMDGEAPFKTVALTGLVRDENGKKMSKSFGNAVDPLDWMDAYGSDAVRFTLARGANPGADVPIGEDWVQASRNFANKIWNATRFALMNGATVEGELPPVAELSAVDRWILSRLNSTVAEVDALYDDFQFAKLSDSLYHFAWDEVFDWYVELSKTTYFAGGEAAKVSARVLGEVLDVTLRLLHPIVPFVTETLWTTLTGRESLVIADWPADSGFRDPAAEREIELIQRVVTEVRRFRSDQGLQPGQRVPARLDLSATALAPHEAAIRQLLRLQPEGDEFSATATLPVAGATVALDLSGTIDVAAERKRLTKDLAAAQKEKQQTEGKLGNEAFLAKAPDNVVEKIRGRLAKAEEEITRITSQLSGLPEA</sequence>
<feature type="coiled-coil region" evidence="9">
    <location>
        <begin position="811"/>
        <end position="866"/>
    </location>
</feature>
<evidence type="ECO:0000256" key="2">
    <source>
        <dbReference type="ARBA" id="ARBA00022598"/>
    </source>
</evidence>
<evidence type="ECO:0000256" key="8">
    <source>
        <dbReference type="ARBA" id="ARBA00047552"/>
    </source>
</evidence>
<dbReference type="PROSITE" id="PS00178">
    <property type="entry name" value="AA_TRNA_LIGASE_I"/>
    <property type="match status" value="1"/>
</dbReference>
<feature type="domain" description="Valyl-tRNA synthetase tRNA-binding arm" evidence="13">
    <location>
        <begin position="806"/>
        <end position="870"/>
    </location>
</feature>
<dbReference type="InterPro" id="IPR009008">
    <property type="entry name" value="Val/Leu/Ile-tRNA-synth_edit"/>
</dbReference>
<comment type="similarity">
    <text evidence="9">Belongs to the class-I aminoacyl-tRNA synthetase family. ValS type 1 subfamily.</text>
</comment>
<protein>
    <recommendedName>
        <fullName evidence="9">Valine--tRNA ligase</fullName>
        <ecNumber evidence="9">6.1.1.9</ecNumber>
    </recommendedName>
    <alternativeName>
        <fullName evidence="9">Valyl-tRNA synthetase</fullName>
        <shortName evidence="9">ValRS</shortName>
    </alternativeName>
</protein>
<dbReference type="InterPro" id="IPR014729">
    <property type="entry name" value="Rossmann-like_a/b/a_fold"/>
</dbReference>
<evidence type="ECO:0000256" key="3">
    <source>
        <dbReference type="ARBA" id="ARBA00022741"/>
    </source>
</evidence>
<dbReference type="InterPro" id="IPR037118">
    <property type="entry name" value="Val-tRNA_synth_C_sf"/>
</dbReference>
<comment type="caution">
    <text evidence="14">The sequence shown here is derived from an EMBL/GenBank/DDBJ whole genome shotgun (WGS) entry which is preliminary data.</text>
</comment>
<dbReference type="Pfam" id="PF00133">
    <property type="entry name" value="tRNA-synt_1"/>
    <property type="match status" value="1"/>
</dbReference>
<evidence type="ECO:0000256" key="5">
    <source>
        <dbReference type="ARBA" id="ARBA00022917"/>
    </source>
</evidence>
<evidence type="ECO:0000256" key="4">
    <source>
        <dbReference type="ARBA" id="ARBA00022840"/>
    </source>
</evidence>
<keyword evidence="4 9" id="KW-0067">ATP-binding</keyword>
<dbReference type="SUPFAM" id="SSF47323">
    <property type="entry name" value="Anticodon-binding domain of a subclass of class I aminoacyl-tRNA synthetases"/>
    <property type="match status" value="1"/>
</dbReference>
<name>A0ABT0UU56_9ACTN</name>
<dbReference type="SUPFAM" id="SSF46589">
    <property type="entry name" value="tRNA-binding arm"/>
    <property type="match status" value="1"/>
</dbReference>
<feature type="region of interest" description="Disordered" evidence="10">
    <location>
        <begin position="1"/>
        <end position="21"/>
    </location>
</feature>
<dbReference type="NCBIfam" id="TIGR00422">
    <property type="entry name" value="valS"/>
    <property type="match status" value="1"/>
</dbReference>
<dbReference type="NCBIfam" id="NF004349">
    <property type="entry name" value="PRK05729.1"/>
    <property type="match status" value="1"/>
</dbReference>
<evidence type="ECO:0000256" key="1">
    <source>
        <dbReference type="ARBA" id="ARBA00022490"/>
    </source>
</evidence>
<dbReference type="InterPro" id="IPR002303">
    <property type="entry name" value="Valyl-tRNA_ligase"/>
</dbReference>
<dbReference type="CDD" id="cd07962">
    <property type="entry name" value="Anticodon_Ia_Val"/>
    <property type="match status" value="1"/>
</dbReference>
<feature type="binding site" evidence="9">
    <location>
        <position position="533"/>
    </location>
    <ligand>
        <name>ATP</name>
        <dbReference type="ChEBI" id="CHEBI:30616"/>
    </ligand>
</feature>
<comment type="subunit">
    <text evidence="9">Monomer.</text>
</comment>
<organism evidence="14 15">
    <name type="scientific">Streptomyces albipurpureus</name>
    <dbReference type="NCBI Taxonomy" id="2897419"/>
    <lineage>
        <taxon>Bacteria</taxon>
        <taxon>Bacillati</taxon>
        <taxon>Actinomycetota</taxon>
        <taxon>Actinomycetes</taxon>
        <taxon>Kitasatosporales</taxon>
        <taxon>Streptomycetaceae</taxon>
        <taxon>Streptomyces</taxon>
    </lineage>
</organism>
<dbReference type="InterPro" id="IPR001412">
    <property type="entry name" value="aa-tRNA-synth_I_CS"/>
</dbReference>
<comment type="catalytic activity">
    <reaction evidence="8 9">
        <text>tRNA(Val) + L-valine + ATP = L-valyl-tRNA(Val) + AMP + diphosphate</text>
        <dbReference type="Rhea" id="RHEA:10704"/>
        <dbReference type="Rhea" id="RHEA-COMP:9672"/>
        <dbReference type="Rhea" id="RHEA-COMP:9708"/>
        <dbReference type="ChEBI" id="CHEBI:30616"/>
        <dbReference type="ChEBI" id="CHEBI:33019"/>
        <dbReference type="ChEBI" id="CHEBI:57762"/>
        <dbReference type="ChEBI" id="CHEBI:78442"/>
        <dbReference type="ChEBI" id="CHEBI:78537"/>
        <dbReference type="ChEBI" id="CHEBI:456215"/>
        <dbReference type="EC" id="6.1.1.9"/>
    </reaction>
</comment>
<feature type="domain" description="Methionyl/Valyl/Leucyl/Isoleucyl-tRNA synthetase anticodon-binding" evidence="12">
    <location>
        <begin position="612"/>
        <end position="753"/>
    </location>
</feature>
<keyword evidence="1 9" id="KW-0963">Cytoplasm</keyword>
<keyword evidence="6 9" id="KW-0175">Coiled coil</keyword>
<dbReference type="Gene3D" id="1.10.730.10">
    <property type="entry name" value="Isoleucyl-tRNA Synthetase, Domain 1"/>
    <property type="match status" value="1"/>
</dbReference>
<keyword evidence="5 9" id="KW-0648">Protein biosynthesis</keyword>
<comment type="function">
    <text evidence="9">Catalyzes the attachment of valine to tRNA(Val). As ValRS can inadvertently accommodate and process structurally similar amino acids such as threonine, to avoid such errors, it has a 'posttransfer' editing activity that hydrolyzes mischarged Thr-tRNA(Val) in a tRNA-dependent manner.</text>
</comment>
<reference evidence="14" key="1">
    <citation type="submission" date="2022-06" db="EMBL/GenBank/DDBJ databases">
        <title>Genome public.</title>
        <authorList>
            <person name="Sun Q."/>
        </authorList>
    </citation>
    <scope>NUCLEOTIDE SEQUENCE</scope>
    <source>
        <strain evidence="14">CWNU-1</strain>
    </source>
</reference>
<dbReference type="InterPro" id="IPR002300">
    <property type="entry name" value="aa-tRNA-synth_Ia"/>
</dbReference>
<dbReference type="EC" id="6.1.1.9" evidence="9"/>
<dbReference type="InterPro" id="IPR033705">
    <property type="entry name" value="Anticodon_Ia_Val"/>
</dbReference>
<dbReference type="Gene3D" id="3.40.50.620">
    <property type="entry name" value="HUPs"/>
    <property type="match status" value="3"/>
</dbReference>
<evidence type="ECO:0000256" key="9">
    <source>
        <dbReference type="HAMAP-Rule" id="MF_02004"/>
    </source>
</evidence>
<dbReference type="Proteomes" id="UP001431429">
    <property type="component" value="Unassembled WGS sequence"/>
</dbReference>
<keyword evidence="15" id="KW-1185">Reference proteome</keyword>
<dbReference type="InterPro" id="IPR009080">
    <property type="entry name" value="tRNAsynth_Ia_anticodon-bd"/>
</dbReference>
<feature type="short sequence motif" description="'KMSKS' region" evidence="9">
    <location>
        <begin position="530"/>
        <end position="534"/>
    </location>
</feature>
<dbReference type="InterPro" id="IPR019499">
    <property type="entry name" value="Val-tRNA_synth_tRNA-bd"/>
</dbReference>
<proteinExistence type="inferred from homology"/>
<dbReference type="CDD" id="cd00817">
    <property type="entry name" value="ValRS_core"/>
    <property type="match status" value="1"/>
</dbReference>
<dbReference type="SUPFAM" id="SSF52374">
    <property type="entry name" value="Nucleotidylyl transferase"/>
    <property type="match status" value="1"/>
</dbReference>
<comment type="domain">
    <text evidence="9">The C-terminal coiled-coil domain is crucial for aminoacylation activity.</text>
</comment>
<dbReference type="Pfam" id="PF10458">
    <property type="entry name" value="Val_tRNA-synt_C"/>
    <property type="match status" value="1"/>
</dbReference>
<keyword evidence="2 9" id="KW-0436">Ligase</keyword>
<gene>
    <name evidence="9" type="primary">valS</name>
    <name evidence="14" type="ORF">NBG84_27155</name>
</gene>
<feature type="compositionally biased region" description="Polar residues" evidence="10">
    <location>
        <begin position="1"/>
        <end position="15"/>
    </location>
</feature>
<evidence type="ECO:0000256" key="6">
    <source>
        <dbReference type="ARBA" id="ARBA00023054"/>
    </source>
</evidence>
<dbReference type="SUPFAM" id="SSF50677">
    <property type="entry name" value="ValRS/IleRS/LeuRS editing domain"/>
    <property type="match status" value="1"/>
</dbReference>
<comment type="domain">
    <text evidence="9">ValRS has two distinct active sites: one for aminoacylation and one for editing. The misactivated threonine is translocated from the active site to the editing site.</text>
</comment>
<dbReference type="EMBL" id="JAMQAW010000036">
    <property type="protein sequence ID" value="MCM2391922.1"/>
    <property type="molecule type" value="Genomic_DNA"/>
</dbReference>
<evidence type="ECO:0000259" key="11">
    <source>
        <dbReference type="Pfam" id="PF00133"/>
    </source>
</evidence>
<comment type="subcellular location">
    <subcellularLocation>
        <location evidence="9">Cytoplasm</location>
    </subcellularLocation>
</comment>
<evidence type="ECO:0000313" key="15">
    <source>
        <dbReference type="Proteomes" id="UP001431429"/>
    </source>
</evidence>
<keyword evidence="3 9" id="KW-0547">Nucleotide-binding</keyword>